<proteinExistence type="predicted"/>
<keyword evidence="2" id="KW-0104">Cadmium</keyword>
<dbReference type="eggNOG" id="ENOG502ZADK">
    <property type="taxonomic scope" value="Bacteria"/>
</dbReference>
<dbReference type="EMBL" id="CP001087">
    <property type="protein sequence ID" value="ACN14152.1"/>
    <property type="molecule type" value="Genomic_DNA"/>
</dbReference>
<dbReference type="AlphaFoldDB" id="C0QL66"/>
<sequence>MYISRLIMRTCLYLRYFFHKITRTGTFGPNRAEFISTPHKEGENQVKNFLFRHHVKQFHGSSCSVASVVGVINAILQKERPLNLTPITQQGILDKVKAAHWKERMGDNGYHGQRGLPLAVLAQVVKASLDAYAINYKSVETVQAERPGRLSRSIRETLVSRLEQFENQGNCLIIAHFDQGSFVQDLNIPHISPVGGFDLDTGKVTILDVDQSQPLPYKVGFDTFYRGISTDYNHIFKPFGFGRGGYIFISL</sequence>
<dbReference type="KEGG" id="dat:HRM2_10400"/>
<dbReference type="GO" id="GO:0010038">
    <property type="term" value="P:response to metal ion"/>
    <property type="evidence" value="ECO:0007669"/>
    <property type="project" value="InterPro"/>
</dbReference>
<reference evidence="4 5" key="1">
    <citation type="journal article" date="2009" name="Environ. Microbiol.">
        <title>Genome sequence of Desulfobacterium autotrophicum HRM2, a marine sulfate reducer oxidizing organic carbon completely to carbon dioxide.</title>
        <authorList>
            <person name="Strittmatter A.W."/>
            <person name="Liesegang H."/>
            <person name="Rabus R."/>
            <person name="Decker I."/>
            <person name="Amann J."/>
            <person name="Andres S."/>
            <person name="Henne A."/>
            <person name="Fricke W.F."/>
            <person name="Martinez-Arias R."/>
            <person name="Bartels D."/>
            <person name="Goesmann A."/>
            <person name="Krause L."/>
            <person name="Puehler A."/>
            <person name="Klenk H.P."/>
            <person name="Richter M."/>
            <person name="Schuler M."/>
            <person name="Gloeckner F.O."/>
            <person name="Meyerdierks A."/>
            <person name="Gottschalk G."/>
            <person name="Amann R."/>
        </authorList>
    </citation>
    <scope>NUCLEOTIDE SEQUENCE [LARGE SCALE GENOMIC DNA]</scope>
    <source>
        <strain evidence="5">ATCC 43914 / DSM 3382 / HRM2</strain>
    </source>
</reference>
<dbReference type="GO" id="GO:0046938">
    <property type="term" value="P:phytochelatin biosynthetic process"/>
    <property type="evidence" value="ECO:0007669"/>
    <property type="project" value="InterPro"/>
</dbReference>
<evidence type="ECO:0000259" key="3">
    <source>
        <dbReference type="PROSITE" id="PS51443"/>
    </source>
</evidence>
<dbReference type="InterPro" id="IPR038765">
    <property type="entry name" value="Papain-like_cys_pep_sf"/>
</dbReference>
<evidence type="ECO:0000313" key="4">
    <source>
        <dbReference type="EMBL" id="ACN14152.1"/>
    </source>
</evidence>
<evidence type="ECO:0000256" key="1">
    <source>
        <dbReference type="ARBA" id="ARBA00012468"/>
    </source>
</evidence>
<dbReference type="Proteomes" id="UP000000442">
    <property type="component" value="Chromosome"/>
</dbReference>
<accession>C0QL66</accession>
<evidence type="ECO:0000313" key="5">
    <source>
        <dbReference type="Proteomes" id="UP000000442"/>
    </source>
</evidence>
<dbReference type="SUPFAM" id="SSF54001">
    <property type="entry name" value="Cysteine proteinases"/>
    <property type="match status" value="1"/>
</dbReference>
<name>C0QL66_DESAH</name>
<dbReference type="HOGENOM" id="CLU_1105760_0_0_7"/>
<dbReference type="RefSeq" id="WP_015902941.1">
    <property type="nucleotide sequence ID" value="NC_012108.1"/>
</dbReference>
<dbReference type="InterPro" id="IPR038156">
    <property type="entry name" value="PCS_N_sf"/>
</dbReference>
<dbReference type="Gene3D" id="3.90.70.30">
    <property type="entry name" value="Phytochelatin synthase, N-terminal domain"/>
    <property type="match status" value="1"/>
</dbReference>
<dbReference type="Pfam" id="PF05023">
    <property type="entry name" value="Phytochelatin"/>
    <property type="match status" value="1"/>
</dbReference>
<feature type="domain" description="Peptidase C83" evidence="3">
    <location>
        <begin position="7"/>
        <end position="251"/>
    </location>
</feature>
<dbReference type="GO" id="GO:0016756">
    <property type="term" value="F:glutathione gamma-glutamylcysteinyltransferase activity"/>
    <property type="evidence" value="ECO:0007669"/>
    <property type="project" value="UniProtKB-EC"/>
</dbReference>
<evidence type="ECO:0000256" key="2">
    <source>
        <dbReference type="ARBA" id="ARBA00022539"/>
    </source>
</evidence>
<protein>
    <recommendedName>
        <fullName evidence="1">glutathione gamma-glutamylcysteinyltransferase</fullName>
        <ecNumber evidence="1">2.3.2.15</ecNumber>
    </recommendedName>
</protein>
<dbReference type="InterPro" id="IPR007719">
    <property type="entry name" value="PCS_N"/>
</dbReference>
<organism evidence="4 5">
    <name type="scientific">Desulforapulum autotrophicum (strain ATCC 43914 / DSM 3382 / VKM B-1955 / HRM2)</name>
    <name type="common">Desulfobacterium autotrophicum</name>
    <dbReference type="NCBI Taxonomy" id="177437"/>
    <lineage>
        <taxon>Bacteria</taxon>
        <taxon>Pseudomonadati</taxon>
        <taxon>Thermodesulfobacteriota</taxon>
        <taxon>Desulfobacteria</taxon>
        <taxon>Desulfobacterales</taxon>
        <taxon>Desulfobacteraceae</taxon>
        <taxon>Desulforapulum</taxon>
    </lineage>
</organism>
<dbReference type="OrthoDB" id="8560621at2"/>
<gene>
    <name evidence="4" type="ordered locus">HRM2_10400</name>
</gene>
<dbReference type="GO" id="GO:0046872">
    <property type="term" value="F:metal ion binding"/>
    <property type="evidence" value="ECO:0007669"/>
    <property type="project" value="InterPro"/>
</dbReference>
<dbReference type="PROSITE" id="PS51443">
    <property type="entry name" value="PCS"/>
    <property type="match status" value="1"/>
</dbReference>
<keyword evidence="5" id="KW-1185">Reference proteome</keyword>
<dbReference type="STRING" id="177437.HRM2_10400"/>
<dbReference type="EC" id="2.3.2.15" evidence="1"/>